<feature type="transmembrane region" description="Helical" evidence="8">
    <location>
        <begin position="273"/>
        <end position="291"/>
    </location>
</feature>
<evidence type="ECO:0000256" key="9">
    <source>
        <dbReference type="SAM" id="MobiDB-lite"/>
    </source>
</evidence>
<keyword evidence="8" id="KW-0997">Cell inner membrane</keyword>
<dbReference type="Pfam" id="PF01235">
    <property type="entry name" value="Na_Ala_symp"/>
    <property type="match status" value="1"/>
</dbReference>
<feature type="transmembrane region" description="Helical" evidence="8">
    <location>
        <begin position="86"/>
        <end position="110"/>
    </location>
</feature>
<comment type="subcellular location">
    <subcellularLocation>
        <location evidence="8">Cell inner membrane</location>
        <topology evidence="8">Multi-pass membrane protein</topology>
    </subcellularLocation>
    <subcellularLocation>
        <location evidence="1">Cell membrane</location>
        <topology evidence="1">Multi-pass membrane protein</topology>
    </subcellularLocation>
</comment>
<dbReference type="Gene3D" id="1.20.1740.10">
    <property type="entry name" value="Amino acid/polyamine transporter I"/>
    <property type="match status" value="1"/>
</dbReference>
<keyword evidence="5 8" id="KW-0812">Transmembrane</keyword>
<gene>
    <name evidence="10" type="ORF">RB602_02845</name>
</gene>
<reference evidence="10 11" key="1">
    <citation type="submission" date="2023-10" db="EMBL/GenBank/DDBJ databases">
        <title>Complete genome sequence of a Sphingomonadaceae bacterium.</title>
        <authorList>
            <person name="Yan C."/>
        </authorList>
    </citation>
    <scope>NUCLEOTIDE SEQUENCE [LARGE SCALE GENOMIC DNA]</scope>
    <source>
        <strain evidence="10 11">SCSIO 66989</strain>
    </source>
</reference>
<sequence>MSASNNVELSFAERLIEPVTNISDFIWVGTWNGAEVIPFPPMALMLLGGGLYFMIGLKFFPIRGLVSSFAGLFRKSSGGAGEISPFAALSTALSGQVGTGNLAGVATAIALGGPGAIFWMWVTAFVGMALAFAEGSLSIRFRQKTEEGVYRGGPMSYITIGLGPKWTWLAVFFCLGTLFSALVTGNGIQANSVADSIKELTGLEEWIGGLIVAVAVFIVIIGGIKSIGSVAEKIIPSMAVLYIVMALTALVLNIGSIPQAFGWIIDGAFNPQAATGGFAGAAMIMAIRWGVARGLFSNEAGQGSTPIAHAVAQTNDPAMQGRFAMMGTFIDTIIICTMTALVILTVKGDFTHIDASGATIAVDHAWQSDLEGFLMTSGAFAQAFPFTVGSIPIGTFIASLALILFVFTTLLTWSYYGERAITYIYDLIPGSSAAGEKILHMIWRVLWCLVIYIASYQDLDLVWRLGDISNAAMTFPNLIGLLALSGVVFALAKGNRTAGTDHGRETPAELSEEISGAPGGH</sequence>
<feature type="transmembrane region" description="Helical" evidence="8">
    <location>
        <begin position="438"/>
        <end position="455"/>
    </location>
</feature>
<dbReference type="PROSITE" id="PS00873">
    <property type="entry name" value="NA_ALANINE_SYMP"/>
    <property type="match status" value="1"/>
</dbReference>
<feature type="transmembrane region" description="Helical" evidence="8">
    <location>
        <begin position="393"/>
        <end position="417"/>
    </location>
</feature>
<dbReference type="Proteomes" id="UP001302429">
    <property type="component" value="Chromosome"/>
</dbReference>
<dbReference type="KEGG" id="acoa:RB602_02845"/>
<feature type="transmembrane region" description="Helical" evidence="8">
    <location>
        <begin position="116"/>
        <end position="133"/>
    </location>
</feature>
<evidence type="ECO:0000256" key="2">
    <source>
        <dbReference type="ARBA" id="ARBA00009261"/>
    </source>
</evidence>
<dbReference type="InterPro" id="IPR001463">
    <property type="entry name" value="Na/Ala_symport"/>
</dbReference>
<dbReference type="RefSeq" id="WP_317082773.1">
    <property type="nucleotide sequence ID" value="NZ_CP136594.1"/>
</dbReference>
<keyword evidence="6 8" id="KW-1133">Transmembrane helix</keyword>
<feature type="transmembrane region" description="Helical" evidence="8">
    <location>
        <begin position="239"/>
        <end position="261"/>
    </location>
</feature>
<protein>
    <submittedName>
        <fullName evidence="10">Alanine/glycine:cation symporter family protein</fullName>
    </submittedName>
</protein>
<comment type="similarity">
    <text evidence="2 8">Belongs to the alanine or glycine:cation symporter (AGCS) (TC 2.A.25) family.</text>
</comment>
<keyword evidence="4" id="KW-1003">Cell membrane</keyword>
<dbReference type="PANTHER" id="PTHR30330">
    <property type="entry name" value="AGSS FAMILY TRANSPORTER, SODIUM-ALANINE"/>
    <property type="match status" value="1"/>
</dbReference>
<dbReference type="PRINTS" id="PR00175">
    <property type="entry name" value="NAALASMPORT"/>
</dbReference>
<keyword evidence="3 8" id="KW-0813">Transport</keyword>
<evidence type="ECO:0000256" key="8">
    <source>
        <dbReference type="RuleBase" id="RU363064"/>
    </source>
</evidence>
<proteinExistence type="inferred from homology"/>
<evidence type="ECO:0000256" key="3">
    <source>
        <dbReference type="ARBA" id="ARBA00022448"/>
    </source>
</evidence>
<evidence type="ECO:0000256" key="5">
    <source>
        <dbReference type="ARBA" id="ARBA00022692"/>
    </source>
</evidence>
<accession>A0AA97FAT4</accession>
<keyword evidence="7 8" id="KW-0472">Membrane</keyword>
<evidence type="ECO:0000256" key="4">
    <source>
        <dbReference type="ARBA" id="ARBA00022475"/>
    </source>
</evidence>
<feature type="transmembrane region" description="Helical" evidence="8">
    <location>
        <begin position="42"/>
        <end position="66"/>
    </location>
</feature>
<evidence type="ECO:0000313" key="10">
    <source>
        <dbReference type="EMBL" id="WOE75670.1"/>
    </source>
</evidence>
<dbReference type="NCBIfam" id="TIGR00835">
    <property type="entry name" value="agcS"/>
    <property type="match status" value="1"/>
</dbReference>
<feature type="transmembrane region" description="Helical" evidence="8">
    <location>
        <begin position="166"/>
        <end position="186"/>
    </location>
</feature>
<dbReference type="AlphaFoldDB" id="A0AA97FAT4"/>
<evidence type="ECO:0000313" key="11">
    <source>
        <dbReference type="Proteomes" id="UP001302429"/>
    </source>
</evidence>
<feature type="region of interest" description="Disordered" evidence="9">
    <location>
        <begin position="497"/>
        <end position="521"/>
    </location>
</feature>
<evidence type="ECO:0000256" key="1">
    <source>
        <dbReference type="ARBA" id="ARBA00004651"/>
    </source>
</evidence>
<name>A0AA97FAT4_9SPHN</name>
<keyword evidence="8" id="KW-0769">Symport</keyword>
<keyword evidence="11" id="KW-1185">Reference proteome</keyword>
<feature type="transmembrane region" description="Helical" evidence="8">
    <location>
        <begin position="323"/>
        <end position="346"/>
    </location>
</feature>
<dbReference type="GO" id="GO:0005886">
    <property type="term" value="C:plasma membrane"/>
    <property type="evidence" value="ECO:0007669"/>
    <property type="project" value="UniProtKB-SubCell"/>
</dbReference>
<dbReference type="EMBL" id="CP136594">
    <property type="protein sequence ID" value="WOE75670.1"/>
    <property type="molecule type" value="Genomic_DNA"/>
</dbReference>
<feature type="transmembrane region" description="Helical" evidence="8">
    <location>
        <begin position="475"/>
        <end position="492"/>
    </location>
</feature>
<feature type="transmembrane region" description="Helical" evidence="8">
    <location>
        <begin position="206"/>
        <end position="227"/>
    </location>
</feature>
<evidence type="ECO:0000256" key="7">
    <source>
        <dbReference type="ARBA" id="ARBA00023136"/>
    </source>
</evidence>
<dbReference type="PANTHER" id="PTHR30330:SF3">
    <property type="entry name" value="TRANSCRIPTIONAL REGULATOR, LRP FAMILY"/>
    <property type="match status" value="1"/>
</dbReference>
<evidence type="ECO:0000256" key="6">
    <source>
        <dbReference type="ARBA" id="ARBA00022989"/>
    </source>
</evidence>
<organism evidence="10 11">
    <name type="scientific">Alterisphingorhabdus coralli</name>
    <dbReference type="NCBI Taxonomy" id="3071408"/>
    <lineage>
        <taxon>Bacteria</taxon>
        <taxon>Pseudomonadati</taxon>
        <taxon>Pseudomonadota</taxon>
        <taxon>Alphaproteobacteria</taxon>
        <taxon>Sphingomonadales</taxon>
        <taxon>Sphingomonadaceae</taxon>
        <taxon>Alterisphingorhabdus (ex Yan et al. 2024)</taxon>
    </lineage>
</organism>
<dbReference type="GO" id="GO:0005283">
    <property type="term" value="F:amino acid:sodium symporter activity"/>
    <property type="evidence" value="ECO:0007669"/>
    <property type="project" value="InterPro"/>
</dbReference>